<evidence type="ECO:0000313" key="1">
    <source>
        <dbReference type="EMBL" id="BBM41619.1"/>
    </source>
</evidence>
<reference evidence="1 2" key="1">
    <citation type="submission" date="2019-07" db="EMBL/GenBank/DDBJ databases">
        <title>Complete Genome Sequence of Leptotrichia shahii Strain JCM 16776.</title>
        <authorList>
            <person name="Watanabe S."/>
            <person name="Cui L."/>
        </authorList>
    </citation>
    <scope>NUCLEOTIDE SEQUENCE [LARGE SCALE GENOMIC DNA]</scope>
    <source>
        <strain evidence="1 2">JCM16776</strain>
    </source>
</reference>
<dbReference type="KEGG" id="lsz:JCM16776_1862"/>
<dbReference type="EMBL" id="AP019827">
    <property type="protein sequence ID" value="BBM41619.1"/>
    <property type="molecule type" value="Genomic_DNA"/>
</dbReference>
<organism evidence="1 2">
    <name type="scientific">Leptotrichia shahii</name>
    <dbReference type="NCBI Taxonomy" id="157691"/>
    <lineage>
        <taxon>Bacteria</taxon>
        <taxon>Fusobacteriati</taxon>
        <taxon>Fusobacteriota</taxon>
        <taxon>Fusobacteriia</taxon>
        <taxon>Fusobacteriales</taxon>
        <taxon>Leptotrichiaceae</taxon>
        <taxon>Leptotrichia</taxon>
    </lineage>
</organism>
<gene>
    <name evidence="1" type="ORF">JCM16776_1862</name>
</gene>
<keyword evidence="2" id="KW-1185">Reference proteome</keyword>
<evidence type="ECO:0000313" key="2">
    <source>
        <dbReference type="Proteomes" id="UP000322617"/>
    </source>
</evidence>
<dbReference type="STRING" id="1122172.GCA_000373045_01412"/>
<dbReference type="Proteomes" id="UP000322617">
    <property type="component" value="Chromosome"/>
</dbReference>
<protein>
    <submittedName>
        <fullName evidence="1">Uncharacterized protein</fullName>
    </submittedName>
</protein>
<sequence>MCYNPKKYSGDDNMKKLFLIVILALTTVSCELFSPSYWNRVTESRRENGERCYIKNGNAYCVDRDGNRLY</sequence>
<name>A0A510JQI0_9FUSO</name>
<dbReference type="AlphaFoldDB" id="A0A510JQI0"/>
<dbReference type="PROSITE" id="PS51257">
    <property type="entry name" value="PROKAR_LIPOPROTEIN"/>
    <property type="match status" value="1"/>
</dbReference>
<proteinExistence type="predicted"/>
<accession>A0A510JQI0</accession>